<dbReference type="EMBL" id="NGMS01000001">
    <property type="protein sequence ID" value="OTP28225.1"/>
    <property type="molecule type" value="Genomic_DNA"/>
</dbReference>
<evidence type="ECO:0000313" key="2">
    <source>
        <dbReference type="EMBL" id="OTP28225.1"/>
    </source>
</evidence>
<dbReference type="RefSeq" id="WP_086335068.1">
    <property type="nucleotide sequence ID" value="NZ_NGMS01000001.1"/>
</dbReference>
<organism evidence="2 3">
    <name type="scientific">Enterococcus mundtii</name>
    <dbReference type="NCBI Taxonomy" id="53346"/>
    <lineage>
        <taxon>Bacteria</taxon>
        <taxon>Bacillati</taxon>
        <taxon>Bacillota</taxon>
        <taxon>Bacilli</taxon>
        <taxon>Lactobacillales</taxon>
        <taxon>Enterococcaceae</taxon>
        <taxon>Enterococcus</taxon>
    </lineage>
</organism>
<comment type="caution">
    <text evidence="2">The sequence shown here is derived from an EMBL/GenBank/DDBJ whole genome shotgun (WGS) entry which is preliminary data.</text>
</comment>
<dbReference type="Proteomes" id="UP000195024">
    <property type="component" value="Unassembled WGS sequence"/>
</dbReference>
<feature type="region of interest" description="Disordered" evidence="1">
    <location>
        <begin position="46"/>
        <end position="70"/>
    </location>
</feature>
<dbReference type="AlphaFoldDB" id="A0A242L201"/>
<gene>
    <name evidence="2" type="ORF">A5802_001964</name>
</gene>
<evidence type="ECO:0000313" key="3">
    <source>
        <dbReference type="Proteomes" id="UP000195024"/>
    </source>
</evidence>
<evidence type="ECO:0000256" key="1">
    <source>
        <dbReference type="SAM" id="MobiDB-lite"/>
    </source>
</evidence>
<proteinExistence type="predicted"/>
<feature type="compositionally biased region" description="Polar residues" evidence="1">
    <location>
        <begin position="61"/>
        <end position="70"/>
    </location>
</feature>
<reference evidence="2 3" key="1">
    <citation type="submission" date="2017-05" db="EMBL/GenBank/DDBJ databases">
        <title>The Genome Sequence of Enterococcus mundtii 6B1_DIV0119.</title>
        <authorList>
            <consortium name="The Broad Institute Genomics Platform"/>
            <consortium name="The Broad Institute Genomic Center for Infectious Diseases"/>
            <person name="Earl A."/>
            <person name="Manson A."/>
            <person name="Schwartman J."/>
            <person name="Gilmore M."/>
            <person name="Abouelleil A."/>
            <person name="Cao P."/>
            <person name="Chapman S."/>
            <person name="Cusick C."/>
            <person name="Shea T."/>
            <person name="Young S."/>
            <person name="Neafsey D."/>
            <person name="Nusbaum C."/>
            <person name="Birren B."/>
        </authorList>
    </citation>
    <scope>NUCLEOTIDE SEQUENCE [LARGE SCALE GENOMIC DNA]</scope>
    <source>
        <strain evidence="2 3">6B1_DIV0119</strain>
    </source>
</reference>
<accession>A0A242L201</accession>
<sequence length="70" mass="8412">MPEFINLPNFYHDNEILNNVDLPEEDQSLQIQRTLKETEKIQKSVFSLEDSEEKRKRRKPSTFQKNSEKC</sequence>
<protein>
    <submittedName>
        <fullName evidence="2">Uncharacterized protein</fullName>
    </submittedName>
</protein>
<name>A0A242L201_ENTMU</name>